<dbReference type="EMBL" id="CATQJA010002709">
    <property type="protein sequence ID" value="CAJ0587166.1"/>
    <property type="molecule type" value="Genomic_DNA"/>
</dbReference>
<gene>
    <name evidence="4" type="ORF">MSPICULIGERA_LOCUS25143</name>
</gene>
<organism evidence="4 5">
    <name type="scientific">Mesorhabditis spiculigera</name>
    <dbReference type="NCBI Taxonomy" id="96644"/>
    <lineage>
        <taxon>Eukaryota</taxon>
        <taxon>Metazoa</taxon>
        <taxon>Ecdysozoa</taxon>
        <taxon>Nematoda</taxon>
        <taxon>Chromadorea</taxon>
        <taxon>Rhabditida</taxon>
        <taxon>Rhabditina</taxon>
        <taxon>Rhabditomorpha</taxon>
        <taxon>Rhabditoidea</taxon>
        <taxon>Rhabditidae</taxon>
        <taxon>Mesorhabditinae</taxon>
        <taxon>Mesorhabditis</taxon>
    </lineage>
</organism>
<sequence length="484" mass="52747">MRVLLALLLPVLGLAQQCTIGQGSNGTCANHIAVIIDSSSYLGTSDRADQLAQFINTYLSQYDLTAGQTLITMGFYGMGDPSVSWSPIFLFFGQSDISMICNDWQTLFAAEQSNNMGMCTIATALASLYNTTRDEDWNYDQIVWLTASNDTTDIQTASAMLPAFPNTNFTVVSIGGGDFSSWTGARVLCQNLPFPMGFESKIAAQACRSASGNNQCNHAGTTAMPTTPRPTGTAPTPTSQCPCDITKSWNDVMVVYDGSNVLTDVKFQTMVVLLQSIISRLPISQAIGQNSRVGVISYAKNVRLIANLTKYNSPVDAIMDDWTRDNVEQTNIKAAIDLARDTFNNPKQHRQNARKVIILAASTYREGTDMPLSSASTFKDNGGVIIVIGYGDLKGEASQVLRQIASTGYFIDATSKQPDFNQMNSLFCKANCFCPTPYSPVSSAATGEPTEGCQYVSKIRKLKLDPITKVFIRFNGNVFLDRRR</sequence>
<feature type="region of interest" description="Disordered" evidence="1">
    <location>
        <begin position="220"/>
        <end position="239"/>
    </location>
</feature>
<dbReference type="Pfam" id="PF00092">
    <property type="entry name" value="VWA"/>
    <property type="match status" value="1"/>
</dbReference>
<reference evidence="4" key="1">
    <citation type="submission" date="2023-06" db="EMBL/GenBank/DDBJ databases">
        <authorList>
            <person name="Delattre M."/>
        </authorList>
    </citation>
    <scope>NUCLEOTIDE SEQUENCE</scope>
    <source>
        <strain evidence="4">AF72</strain>
    </source>
</reference>
<evidence type="ECO:0000259" key="3">
    <source>
        <dbReference type="PROSITE" id="PS50234"/>
    </source>
</evidence>
<keyword evidence="2" id="KW-0732">Signal</keyword>
<dbReference type="SMART" id="SM00327">
    <property type="entry name" value="VWA"/>
    <property type="match status" value="1"/>
</dbReference>
<feature type="chain" id="PRO_5041470849" description="VWFA domain-containing protein" evidence="2">
    <location>
        <begin position="16"/>
        <end position="484"/>
    </location>
</feature>
<dbReference type="PANTHER" id="PTHR31024">
    <property type="entry name" value="C-TYPE LECTIN"/>
    <property type="match status" value="1"/>
</dbReference>
<dbReference type="InterPro" id="IPR036465">
    <property type="entry name" value="vWFA_dom_sf"/>
</dbReference>
<dbReference type="SUPFAM" id="SSF53300">
    <property type="entry name" value="vWA-like"/>
    <property type="match status" value="2"/>
</dbReference>
<dbReference type="CDD" id="cd01450">
    <property type="entry name" value="vWFA_subfamily_ECM"/>
    <property type="match status" value="1"/>
</dbReference>
<feature type="domain" description="VWFA" evidence="3">
    <location>
        <begin position="251"/>
        <end position="430"/>
    </location>
</feature>
<dbReference type="Proteomes" id="UP001177023">
    <property type="component" value="Unassembled WGS sequence"/>
</dbReference>
<feature type="compositionally biased region" description="Low complexity" evidence="1">
    <location>
        <begin position="220"/>
        <end position="238"/>
    </location>
</feature>
<name>A0AA36GCG5_9BILA</name>
<dbReference type="PANTHER" id="PTHR31024:SF3">
    <property type="entry name" value="C-TYPE LECTIN-RELATED"/>
    <property type="match status" value="1"/>
</dbReference>
<feature type="non-terminal residue" evidence="4">
    <location>
        <position position="1"/>
    </location>
</feature>
<dbReference type="InterPro" id="IPR002035">
    <property type="entry name" value="VWF_A"/>
</dbReference>
<evidence type="ECO:0000256" key="2">
    <source>
        <dbReference type="SAM" id="SignalP"/>
    </source>
</evidence>
<accession>A0AA36GCG5</accession>
<feature type="signal peptide" evidence="2">
    <location>
        <begin position="1"/>
        <end position="15"/>
    </location>
</feature>
<dbReference type="AlphaFoldDB" id="A0AA36GCG5"/>
<comment type="caution">
    <text evidence="4">The sequence shown here is derived from an EMBL/GenBank/DDBJ whole genome shotgun (WGS) entry which is preliminary data.</text>
</comment>
<evidence type="ECO:0000313" key="5">
    <source>
        <dbReference type="Proteomes" id="UP001177023"/>
    </source>
</evidence>
<proteinExistence type="predicted"/>
<keyword evidence="5" id="KW-1185">Reference proteome</keyword>
<protein>
    <recommendedName>
        <fullName evidence="3">VWFA domain-containing protein</fullName>
    </recommendedName>
</protein>
<evidence type="ECO:0000313" key="4">
    <source>
        <dbReference type="EMBL" id="CAJ0587166.1"/>
    </source>
</evidence>
<dbReference type="PROSITE" id="PS50234">
    <property type="entry name" value="VWFA"/>
    <property type="match status" value="1"/>
</dbReference>
<dbReference type="Gene3D" id="3.40.50.410">
    <property type="entry name" value="von Willebrand factor, type A domain"/>
    <property type="match status" value="1"/>
</dbReference>
<evidence type="ECO:0000256" key="1">
    <source>
        <dbReference type="SAM" id="MobiDB-lite"/>
    </source>
</evidence>